<keyword evidence="3" id="KW-1185">Reference proteome</keyword>
<dbReference type="SUPFAM" id="SSF50729">
    <property type="entry name" value="PH domain-like"/>
    <property type="match status" value="1"/>
</dbReference>
<evidence type="ECO:0000313" key="3">
    <source>
        <dbReference type="Proteomes" id="UP000001646"/>
    </source>
</evidence>
<dbReference type="InParanoid" id="A0A803TRB9"/>
<evidence type="ECO:0000259" key="1">
    <source>
        <dbReference type="PROSITE" id="PS50229"/>
    </source>
</evidence>
<dbReference type="PANTHER" id="PTHR11202:SF12">
    <property type="entry name" value="VASODILATOR-STIMULATED PHOSPHOPROTEIN"/>
    <property type="match status" value="1"/>
</dbReference>
<reference evidence="2" key="1">
    <citation type="submission" date="2009-12" db="EMBL/GenBank/DDBJ databases">
        <title>The Genome Sequence of Anolis carolinensis (Green Anole Lizard).</title>
        <authorList>
            <consortium name="The Genome Sequencing Platform"/>
            <person name="Di Palma F."/>
            <person name="Alfoldi J."/>
            <person name="Heiman D."/>
            <person name="Young S."/>
            <person name="Grabherr M."/>
            <person name="Johnson J."/>
            <person name="Lander E.S."/>
            <person name="Lindblad-Toh K."/>
        </authorList>
    </citation>
    <scope>NUCLEOTIDE SEQUENCE [LARGE SCALE GENOMIC DNA]</scope>
    <source>
        <strain evidence="2">JBL SC #1</strain>
    </source>
</reference>
<dbReference type="InterPro" id="IPR000697">
    <property type="entry name" value="WH1/EVH1_dom"/>
</dbReference>
<dbReference type="Gene3D" id="2.30.29.30">
    <property type="entry name" value="Pleckstrin-homology domain (PH domain)/Phosphotyrosine-binding domain (PTB)"/>
    <property type="match status" value="1"/>
</dbReference>
<organism evidence="2 3">
    <name type="scientific">Anolis carolinensis</name>
    <name type="common">Green anole</name>
    <name type="synonym">American chameleon</name>
    <dbReference type="NCBI Taxonomy" id="28377"/>
    <lineage>
        <taxon>Eukaryota</taxon>
        <taxon>Metazoa</taxon>
        <taxon>Chordata</taxon>
        <taxon>Craniata</taxon>
        <taxon>Vertebrata</taxon>
        <taxon>Euteleostomi</taxon>
        <taxon>Lepidosauria</taxon>
        <taxon>Squamata</taxon>
        <taxon>Bifurcata</taxon>
        <taxon>Unidentata</taxon>
        <taxon>Episquamata</taxon>
        <taxon>Toxicofera</taxon>
        <taxon>Iguania</taxon>
        <taxon>Dactyloidae</taxon>
        <taxon>Anolis</taxon>
    </lineage>
</organism>
<evidence type="ECO:0000313" key="2">
    <source>
        <dbReference type="Ensembl" id="ENSACAP00000037759.1"/>
    </source>
</evidence>
<accession>A0A803TRB9</accession>
<dbReference type="Pfam" id="PF00568">
    <property type="entry name" value="WH1"/>
    <property type="match status" value="1"/>
</dbReference>
<dbReference type="InterPro" id="IPR011993">
    <property type="entry name" value="PH-like_dom_sf"/>
</dbReference>
<protein>
    <recommendedName>
        <fullName evidence="1">WH1 domain-containing protein</fullName>
    </recommendedName>
</protein>
<dbReference type="GeneTree" id="ENSGT00940000156765"/>
<dbReference type="PANTHER" id="PTHR11202">
    <property type="entry name" value="SPROUTY-RELATED, EVH1 DOMAIN-CONTAINING PROTEIN FAMILY MEMBER"/>
    <property type="match status" value="1"/>
</dbReference>
<reference evidence="2" key="2">
    <citation type="submission" date="2025-08" db="UniProtKB">
        <authorList>
            <consortium name="Ensembl"/>
        </authorList>
    </citation>
    <scope>IDENTIFICATION</scope>
</reference>
<name>A0A803TRB9_ANOCA</name>
<dbReference type="PROSITE" id="PS50229">
    <property type="entry name" value="WH1"/>
    <property type="match status" value="1"/>
</dbReference>
<dbReference type="Ensembl" id="ENSACAT00000050523.1">
    <property type="protein sequence ID" value="ENSACAP00000037759.1"/>
    <property type="gene ID" value="ENSACAG00000043268.1"/>
</dbReference>
<dbReference type="SMART" id="SM00461">
    <property type="entry name" value="WH1"/>
    <property type="match status" value="1"/>
</dbReference>
<dbReference type="Proteomes" id="UP000001646">
    <property type="component" value="Unplaced"/>
</dbReference>
<sequence length="238" mass="26454">MFMRYSAGSEIHFRSLGSHLSTKVNIDTEIQHCLSSASAAFFCMKQRVFDDIRRETKVLVYKAIYLTLVSFLFPKVVINSPIVKGLKYNQATPNFHQWRDARQVWGLNFGSKEDAGQFAGGMMHALEILDSGNSAPARPVQNDPPADEMAEQQKRYLALLYAPSSRPIVPTAGSALPCSQNGYKQQANGVCCRRRSWPESQDCCVFSGLSGHVPEVFSPDVSPTSMAGILRGCELWRN</sequence>
<dbReference type="AlphaFoldDB" id="A0A803TRB9"/>
<reference evidence="2" key="3">
    <citation type="submission" date="2025-09" db="UniProtKB">
        <authorList>
            <consortium name="Ensembl"/>
        </authorList>
    </citation>
    <scope>IDENTIFICATION</scope>
</reference>
<feature type="domain" description="WH1" evidence="1">
    <location>
        <begin position="1"/>
        <end position="129"/>
    </location>
</feature>
<proteinExistence type="predicted"/>